<name>A0A087HNN0_ARAAL</name>
<dbReference type="GO" id="GO:0009908">
    <property type="term" value="P:flower development"/>
    <property type="evidence" value="ECO:0007669"/>
    <property type="project" value="UniProtKB-KW"/>
</dbReference>
<dbReference type="Gramene" id="KFK43732">
    <property type="protein sequence ID" value="KFK43732"/>
    <property type="gene ID" value="AALP_AA1G165500"/>
</dbReference>
<keyword evidence="6" id="KW-0175">Coiled coil</keyword>
<comment type="similarity">
    <text evidence="1 5">Belongs to the Frigida family.</text>
</comment>
<evidence type="ECO:0000256" key="6">
    <source>
        <dbReference type="SAM" id="Coils"/>
    </source>
</evidence>
<evidence type="ECO:0000256" key="2">
    <source>
        <dbReference type="ARBA" id="ARBA00022473"/>
    </source>
</evidence>
<evidence type="ECO:0000256" key="3">
    <source>
        <dbReference type="ARBA" id="ARBA00022782"/>
    </source>
</evidence>
<organism evidence="7 8">
    <name type="scientific">Arabis alpina</name>
    <name type="common">Alpine rock-cress</name>
    <dbReference type="NCBI Taxonomy" id="50452"/>
    <lineage>
        <taxon>Eukaryota</taxon>
        <taxon>Viridiplantae</taxon>
        <taxon>Streptophyta</taxon>
        <taxon>Embryophyta</taxon>
        <taxon>Tracheophyta</taxon>
        <taxon>Spermatophyta</taxon>
        <taxon>Magnoliopsida</taxon>
        <taxon>eudicotyledons</taxon>
        <taxon>Gunneridae</taxon>
        <taxon>Pentapetalae</taxon>
        <taxon>rosids</taxon>
        <taxon>malvids</taxon>
        <taxon>Brassicales</taxon>
        <taxon>Brassicaceae</taxon>
        <taxon>Arabideae</taxon>
        <taxon>Arabis</taxon>
    </lineage>
</organism>
<evidence type="ECO:0000313" key="7">
    <source>
        <dbReference type="EMBL" id="KFK43732.1"/>
    </source>
</evidence>
<keyword evidence="8" id="KW-1185">Reference proteome</keyword>
<evidence type="ECO:0000256" key="5">
    <source>
        <dbReference type="RuleBase" id="RU364012"/>
    </source>
</evidence>
<keyword evidence="4 5" id="KW-0287">Flowering</keyword>
<gene>
    <name evidence="7" type="ordered locus">AALP_Aa1g165500</name>
</gene>
<evidence type="ECO:0000256" key="1">
    <source>
        <dbReference type="ARBA" id="ARBA00008956"/>
    </source>
</evidence>
<keyword evidence="2 5" id="KW-0217">Developmental protein</keyword>
<proteinExistence type="inferred from homology"/>
<dbReference type="OrthoDB" id="685090at2759"/>
<dbReference type="InterPro" id="IPR012474">
    <property type="entry name" value="Frigida"/>
</dbReference>
<feature type="coiled-coil region" evidence="6">
    <location>
        <begin position="46"/>
        <end position="113"/>
    </location>
</feature>
<keyword evidence="3 5" id="KW-0221">Differentiation</keyword>
<evidence type="ECO:0000313" key="8">
    <source>
        <dbReference type="Proteomes" id="UP000029120"/>
    </source>
</evidence>
<dbReference type="AlphaFoldDB" id="A0A087HNN0"/>
<dbReference type="eggNOG" id="ENOG502QVU4">
    <property type="taxonomic scope" value="Eukaryota"/>
</dbReference>
<protein>
    <recommendedName>
        <fullName evidence="5">FRIGIDA-like protein</fullName>
    </recommendedName>
</protein>
<dbReference type="GO" id="GO:0030154">
    <property type="term" value="P:cell differentiation"/>
    <property type="evidence" value="ECO:0007669"/>
    <property type="project" value="UniProtKB-KW"/>
</dbReference>
<dbReference type="OMA" id="HHIQHAY"/>
<dbReference type="EMBL" id="CM002869">
    <property type="protein sequence ID" value="KFK43732.1"/>
    <property type="molecule type" value="Genomic_DNA"/>
</dbReference>
<dbReference type="Pfam" id="PF07899">
    <property type="entry name" value="Frigida"/>
    <property type="match status" value="1"/>
</dbReference>
<dbReference type="PANTHER" id="PTHR31791:SF2">
    <property type="entry name" value="FRIGIDA-LIKE PROTEIN 4A-RELATED"/>
    <property type="match status" value="1"/>
</dbReference>
<dbReference type="Proteomes" id="UP000029120">
    <property type="component" value="Chromosome 1"/>
</dbReference>
<dbReference type="PANTHER" id="PTHR31791">
    <property type="entry name" value="FRIGIDA-LIKE PROTEIN 3-RELATED"/>
    <property type="match status" value="1"/>
</dbReference>
<reference evidence="8" key="1">
    <citation type="journal article" date="2015" name="Nat. Plants">
        <title>Genome expansion of Arabis alpina linked with retrotransposition and reduced symmetric DNA methylation.</title>
        <authorList>
            <person name="Willing E.M."/>
            <person name="Rawat V."/>
            <person name="Mandakova T."/>
            <person name="Maumus F."/>
            <person name="James G.V."/>
            <person name="Nordstroem K.J."/>
            <person name="Becker C."/>
            <person name="Warthmann N."/>
            <person name="Chica C."/>
            <person name="Szarzynska B."/>
            <person name="Zytnicki M."/>
            <person name="Albani M.C."/>
            <person name="Kiefer C."/>
            <person name="Bergonzi S."/>
            <person name="Castaings L."/>
            <person name="Mateos J.L."/>
            <person name="Berns M.C."/>
            <person name="Bujdoso N."/>
            <person name="Piofczyk T."/>
            <person name="de Lorenzo L."/>
            <person name="Barrero-Sicilia C."/>
            <person name="Mateos I."/>
            <person name="Piednoel M."/>
            <person name="Hagmann J."/>
            <person name="Chen-Min-Tao R."/>
            <person name="Iglesias-Fernandez R."/>
            <person name="Schuster S.C."/>
            <person name="Alonso-Blanco C."/>
            <person name="Roudier F."/>
            <person name="Carbonero P."/>
            <person name="Paz-Ares J."/>
            <person name="Davis S.J."/>
            <person name="Pecinka A."/>
            <person name="Quesneville H."/>
            <person name="Colot V."/>
            <person name="Lysak M.A."/>
            <person name="Weigel D."/>
            <person name="Coupland G."/>
            <person name="Schneeberger K."/>
        </authorList>
    </citation>
    <scope>NUCLEOTIDE SEQUENCE [LARGE SCALE GENOMIC DNA]</scope>
    <source>
        <strain evidence="8">cv. Pajares</strain>
    </source>
</reference>
<evidence type="ECO:0000256" key="4">
    <source>
        <dbReference type="ARBA" id="ARBA00023089"/>
    </source>
</evidence>
<accession>A0A087HNN0</accession>
<sequence length="531" mass="59698">MESSLDPGELTELTQPSYDEFQKQTSLMTSCSLLWQELSDHFISMEKNLMKKSEALKQMIETLDTQTQTSIELLKRREVTIDHSVEIAAAKVEERARAALESLEKARDDETGEVDDGDELLNSLKLLCMKMDARGFWDFVITRKKELENLRLKIPVALVDCVDPPKLVLEAVSEVFPVDKRIVVGEKVTNDFGWACVVILESLITVMVDPVIGKSRLLVTPSVEEEAKEIAEIWKKSLEERGGIENVKTPDVHTFLQHLVTFGIVKKEDLALYRKLVVGSAWRKQMPKLAVSVGLGDQMPDMIEELIIKGQQLDAVHFSFEVGLVQKFPPVPLLKAYLRDAKKATVLITEDSNNPGRVAHLVARKEQAALRAVLRCIEEYKLEEEFPPENLKKRLDQLEKTKTEKRKPATIPANKRTRASYNGPMPPAKAGRIANAYVSSFPPSPPTFITSPSHSPQYGLPAYTPSPPTIYSNRSPPYQYSPEAIHGSYQTSPINYPAPYGGYCSPVPAPAPPVYHPEPHHHHHHIQHAYY</sequence>